<sequence>METDKHSTDAAAQPLAYRMSAPHIDPVPAVSAEVSKQSISPRTQLKRATSTHLAGMRGRLKAAKPAETNGSTTLTTKRPSTATTPTFKRMSSSGTTPSFRAVAKAVAVSGNSTTATKDQGQNYEQMMARFQLRQLEFTGSGRNLETDRKMLHRRSTAYKVPVFSEMSQHRIDDSLRSTHRRSEGEQIDTTIGREGDRDILTTSQSRTSKGESSSSWSAFFPFK</sequence>
<evidence type="ECO:0000313" key="2">
    <source>
        <dbReference type="EMBL" id="ETP03550.1"/>
    </source>
</evidence>
<evidence type="ECO:0000256" key="1">
    <source>
        <dbReference type="SAM" id="MobiDB-lite"/>
    </source>
</evidence>
<reference evidence="2 3" key="1">
    <citation type="submission" date="2013-11" db="EMBL/GenBank/DDBJ databases">
        <title>The Genome Sequence of Phytophthora parasitica CJ01A1.</title>
        <authorList>
            <consortium name="The Broad Institute Genomics Platform"/>
            <person name="Russ C."/>
            <person name="Tyler B."/>
            <person name="Panabieres F."/>
            <person name="Shan W."/>
            <person name="Tripathy S."/>
            <person name="Grunwald N."/>
            <person name="Machado M."/>
            <person name="Johnson C.S."/>
            <person name="Walker B."/>
            <person name="Young S.K."/>
            <person name="Zeng Q."/>
            <person name="Gargeya S."/>
            <person name="Fitzgerald M."/>
            <person name="Haas B."/>
            <person name="Abouelleil A."/>
            <person name="Allen A.W."/>
            <person name="Alvarado L."/>
            <person name="Arachchi H.M."/>
            <person name="Berlin A.M."/>
            <person name="Chapman S.B."/>
            <person name="Gainer-Dewar J."/>
            <person name="Goldberg J."/>
            <person name="Griggs A."/>
            <person name="Gujja S."/>
            <person name="Hansen M."/>
            <person name="Howarth C."/>
            <person name="Imamovic A."/>
            <person name="Ireland A."/>
            <person name="Larimer J."/>
            <person name="McCowan C."/>
            <person name="Murphy C."/>
            <person name="Pearson M."/>
            <person name="Poon T.W."/>
            <person name="Priest M."/>
            <person name="Roberts A."/>
            <person name="Saif S."/>
            <person name="Shea T."/>
            <person name="Sisk P."/>
            <person name="Sykes S."/>
            <person name="Wortman J."/>
            <person name="Nusbaum C."/>
            <person name="Birren B."/>
        </authorList>
    </citation>
    <scope>NUCLEOTIDE SEQUENCE [LARGE SCALE GENOMIC DNA]</scope>
    <source>
        <strain evidence="2 3">CJ01A1</strain>
    </source>
</reference>
<gene>
    <name evidence="2" type="ORF">F441_19500</name>
</gene>
<feature type="compositionally biased region" description="Low complexity" evidence="1">
    <location>
        <begin position="72"/>
        <end position="86"/>
    </location>
</feature>
<dbReference type="EMBL" id="ANIX01003860">
    <property type="protein sequence ID" value="ETP03550.1"/>
    <property type="molecule type" value="Genomic_DNA"/>
</dbReference>
<evidence type="ECO:0000313" key="3">
    <source>
        <dbReference type="Proteomes" id="UP000018958"/>
    </source>
</evidence>
<proteinExistence type="predicted"/>
<dbReference type="AlphaFoldDB" id="W2VYY3"/>
<organism evidence="2 3">
    <name type="scientific">Phytophthora nicotianae CJ01A1</name>
    <dbReference type="NCBI Taxonomy" id="1317063"/>
    <lineage>
        <taxon>Eukaryota</taxon>
        <taxon>Sar</taxon>
        <taxon>Stramenopiles</taxon>
        <taxon>Oomycota</taxon>
        <taxon>Peronosporomycetes</taxon>
        <taxon>Peronosporales</taxon>
        <taxon>Peronosporaceae</taxon>
        <taxon>Phytophthora</taxon>
    </lineage>
</organism>
<feature type="region of interest" description="Disordered" evidence="1">
    <location>
        <begin position="31"/>
        <end position="95"/>
    </location>
</feature>
<feature type="compositionally biased region" description="Polar residues" evidence="1">
    <location>
        <begin position="200"/>
        <end position="217"/>
    </location>
</feature>
<feature type="region of interest" description="Disordered" evidence="1">
    <location>
        <begin position="172"/>
        <end position="223"/>
    </location>
</feature>
<name>W2VYY3_PHYNI</name>
<comment type="caution">
    <text evidence="2">The sequence shown here is derived from an EMBL/GenBank/DDBJ whole genome shotgun (WGS) entry which is preliminary data.</text>
</comment>
<feature type="compositionally biased region" description="Polar residues" evidence="1">
    <location>
        <begin position="34"/>
        <end position="52"/>
    </location>
</feature>
<dbReference type="Proteomes" id="UP000018958">
    <property type="component" value="Unassembled WGS sequence"/>
</dbReference>
<protein>
    <submittedName>
        <fullName evidence="2">Uncharacterized protein</fullName>
    </submittedName>
</protein>
<feature type="compositionally biased region" description="Basic and acidic residues" evidence="1">
    <location>
        <begin position="172"/>
        <end position="184"/>
    </location>
</feature>
<accession>W2VYY3</accession>